<evidence type="ECO:0000313" key="3">
    <source>
        <dbReference type="EMBL" id="QNO18944.1"/>
    </source>
</evidence>
<proteinExistence type="predicted"/>
<dbReference type="EMBL" id="CP060696">
    <property type="protein sequence ID" value="QNO18944.1"/>
    <property type="molecule type" value="Genomic_DNA"/>
</dbReference>
<dbReference type="Gene3D" id="3.30.1450.10">
    <property type="match status" value="1"/>
</dbReference>
<evidence type="ECO:0008006" key="5">
    <source>
        <dbReference type="Google" id="ProtNLM"/>
    </source>
</evidence>
<keyword evidence="2" id="KW-0812">Transmembrane</keyword>
<keyword evidence="2" id="KW-0472">Membrane</keyword>
<dbReference type="KEGG" id="caml:H6X83_04780"/>
<keyword evidence="1" id="KW-0732">Signal</keyword>
<evidence type="ECO:0000256" key="2">
    <source>
        <dbReference type="SAM" id="Phobius"/>
    </source>
</evidence>
<evidence type="ECO:0000313" key="4">
    <source>
        <dbReference type="Proteomes" id="UP000516046"/>
    </source>
</evidence>
<sequence>MNDTDDDSDEYEDGKSKNRKKWIIATILVAAVILTGTALSTAPLHGNSSNGSKASVSNSSGELTISNYKKLSDGMTYEKCCEILGSKGTATFNNKSDGVETKTYNWFGIGKSVYAVFQNNKLISSGQNGLE</sequence>
<dbReference type="Proteomes" id="UP000516046">
    <property type="component" value="Chromosome"/>
</dbReference>
<feature type="transmembrane region" description="Helical" evidence="2">
    <location>
        <begin position="22"/>
        <end position="44"/>
    </location>
</feature>
<protein>
    <recommendedName>
        <fullName evidence="5">DUF3862 domain-containing protein</fullName>
    </recommendedName>
</protein>
<keyword evidence="4" id="KW-1185">Reference proteome</keyword>
<name>A0A7G9WJT2_9FIRM</name>
<evidence type="ECO:0000256" key="1">
    <source>
        <dbReference type="ARBA" id="ARBA00022729"/>
    </source>
</evidence>
<keyword evidence="2" id="KW-1133">Transmembrane helix</keyword>
<dbReference type="AlphaFoldDB" id="A0A7G9WJT2"/>
<dbReference type="InterPro" id="IPR037873">
    <property type="entry name" value="BamE-like"/>
</dbReference>
<gene>
    <name evidence="3" type="ORF">H6X83_04780</name>
</gene>
<organism evidence="3 4">
    <name type="scientific">Caproicibacterium amylolyticum</name>
    <dbReference type="NCBI Taxonomy" id="2766537"/>
    <lineage>
        <taxon>Bacteria</taxon>
        <taxon>Bacillati</taxon>
        <taxon>Bacillota</taxon>
        <taxon>Clostridia</taxon>
        <taxon>Eubacteriales</taxon>
        <taxon>Oscillospiraceae</taxon>
        <taxon>Caproicibacterium</taxon>
    </lineage>
</organism>
<accession>A0A7G9WJT2</accession>
<dbReference type="RefSeq" id="WP_212508013.1">
    <property type="nucleotide sequence ID" value="NZ_CP060696.1"/>
</dbReference>
<reference evidence="3 4" key="1">
    <citation type="submission" date="2020-08" db="EMBL/GenBank/DDBJ databases">
        <authorList>
            <person name="Ren C."/>
            <person name="Gu Y."/>
            <person name="Xu Y."/>
        </authorList>
    </citation>
    <scope>NUCLEOTIDE SEQUENCE [LARGE SCALE GENOMIC DNA]</scope>
    <source>
        <strain evidence="3 4">LBM18003</strain>
    </source>
</reference>